<name>A0ABS4JVZ2_9FIRM</name>
<feature type="chain" id="PRO_5047526690" evidence="1">
    <location>
        <begin position="17"/>
        <end position="206"/>
    </location>
</feature>
<protein>
    <submittedName>
        <fullName evidence="2">Uncharacterized protein</fullName>
    </submittedName>
</protein>
<reference evidence="2 3" key="1">
    <citation type="submission" date="2021-03" db="EMBL/GenBank/DDBJ databases">
        <title>Genomic Encyclopedia of Type Strains, Phase IV (KMG-IV): sequencing the most valuable type-strain genomes for metagenomic binning, comparative biology and taxonomic classification.</title>
        <authorList>
            <person name="Goeker M."/>
        </authorList>
    </citation>
    <scope>NUCLEOTIDE SEQUENCE [LARGE SCALE GENOMIC DNA]</scope>
    <source>
        <strain evidence="2 3">DSM 27138</strain>
    </source>
</reference>
<evidence type="ECO:0000256" key="1">
    <source>
        <dbReference type="SAM" id="SignalP"/>
    </source>
</evidence>
<organism evidence="2 3">
    <name type="scientific">Symbiobacterium terraclitae</name>
    <dbReference type="NCBI Taxonomy" id="557451"/>
    <lineage>
        <taxon>Bacteria</taxon>
        <taxon>Bacillati</taxon>
        <taxon>Bacillota</taxon>
        <taxon>Clostridia</taxon>
        <taxon>Eubacteriales</taxon>
        <taxon>Symbiobacteriaceae</taxon>
        <taxon>Symbiobacterium</taxon>
    </lineage>
</organism>
<keyword evidence="1" id="KW-0732">Signal</keyword>
<accession>A0ABS4JVZ2</accession>
<dbReference type="EMBL" id="JAGGLG010000034">
    <property type="protein sequence ID" value="MBP2019724.1"/>
    <property type="molecule type" value="Genomic_DNA"/>
</dbReference>
<dbReference type="Proteomes" id="UP001519289">
    <property type="component" value="Unassembled WGS sequence"/>
</dbReference>
<proteinExistence type="predicted"/>
<keyword evidence="3" id="KW-1185">Reference proteome</keyword>
<evidence type="ECO:0000313" key="2">
    <source>
        <dbReference type="EMBL" id="MBP2019724.1"/>
    </source>
</evidence>
<sequence length="206" mass="22749">MLSFMLLLSMLGNATAAPEPLTESALWQVIRETYPDVLERMNPDFDPYVKLSDEYAVIAFEVEPVDAHKLPWFYYHLAVFQFEGRELVSAVELEKGPEGPSTLIATDLISGAVTREVIRCQKAVSPLPELQSEIESQPPEMCQVCARYETGGGYIDDTCLWLCTAGCALLSGPAAAACILACGGLCWVPSWSICVEWEWVECGYPE</sequence>
<comment type="caution">
    <text evidence="2">The sequence shown here is derived from an EMBL/GenBank/DDBJ whole genome shotgun (WGS) entry which is preliminary data.</text>
</comment>
<gene>
    <name evidence="2" type="ORF">J2Z79_003166</name>
</gene>
<feature type="signal peptide" evidence="1">
    <location>
        <begin position="1"/>
        <end position="16"/>
    </location>
</feature>
<evidence type="ECO:0000313" key="3">
    <source>
        <dbReference type="Proteomes" id="UP001519289"/>
    </source>
</evidence>
<dbReference type="RefSeq" id="WP_209467827.1">
    <property type="nucleotide sequence ID" value="NZ_JAGGLG010000034.1"/>
</dbReference>